<organism evidence="1">
    <name type="scientific">Dulem virus 29</name>
    <dbReference type="NCBI Taxonomy" id="3145747"/>
    <lineage>
        <taxon>Viruses</taxon>
        <taxon>Duplodnaviria</taxon>
        <taxon>Heunggongvirae</taxon>
        <taxon>Uroviricota</taxon>
        <taxon>Caudoviricetes</taxon>
    </lineage>
</organism>
<dbReference type="EMBL" id="PP511380">
    <property type="protein sequence ID" value="XCD03752.1"/>
    <property type="molecule type" value="Genomic_DNA"/>
</dbReference>
<evidence type="ECO:0008006" key="3">
    <source>
        <dbReference type="Google" id="ProtNLM"/>
    </source>
</evidence>
<name>A0AAU8AUZ1_9CAUD</name>
<reference evidence="1" key="1">
    <citation type="submission" date="2024-03" db="EMBL/GenBank/DDBJ databases">
        <title>Diverse circular DNA viruses in blood, oral, and fecal samples of captive lemurs.</title>
        <authorList>
            <person name="Paietta E.N."/>
            <person name="Kraberger S."/>
            <person name="Lund M.C."/>
            <person name="Custer J.M."/>
            <person name="Vargas K.M."/>
            <person name="Ehmke E.E."/>
            <person name="Yoder A.D."/>
            <person name="Varsani A."/>
        </authorList>
    </citation>
    <scope>NUCLEOTIDE SEQUENCE</scope>
    <source>
        <strain evidence="1">Duke_21_2</strain>
        <strain evidence="2">Duke_25FS_5</strain>
    </source>
</reference>
<accession>A0AAU8AUZ1</accession>
<dbReference type="EMBL" id="PP511642">
    <property type="protein sequence ID" value="XCD06192.1"/>
    <property type="molecule type" value="Genomic_DNA"/>
</dbReference>
<protein>
    <recommendedName>
        <fullName evidence="3">Tail tube protein</fullName>
    </recommendedName>
</protein>
<proteinExistence type="predicted"/>
<sequence>MAIQLWRSKNGVNINSQNYDFEHVDRVSVDDPVRKHLTRGANSKSKTGLPYLENSKQAKTINMEVLDLSKEMRDMLNNCYENEDRIGVYCVDTATGESYNGNNCLVTGLVWQPVVSSEEETYNVTLSFETYDLELA</sequence>
<evidence type="ECO:0000313" key="1">
    <source>
        <dbReference type="EMBL" id="XCD03752.1"/>
    </source>
</evidence>
<evidence type="ECO:0000313" key="2">
    <source>
        <dbReference type="EMBL" id="XCD06192.1"/>
    </source>
</evidence>